<keyword evidence="4" id="KW-1185">Reference proteome</keyword>
<evidence type="ECO:0008006" key="5">
    <source>
        <dbReference type="Google" id="ProtNLM"/>
    </source>
</evidence>
<dbReference type="InterPro" id="IPR044946">
    <property type="entry name" value="Restrct_endonuc_typeI_TRD_sf"/>
</dbReference>
<accession>A0A2M8J4Y2</accession>
<dbReference type="SUPFAM" id="SSF116734">
    <property type="entry name" value="DNA methylase specificity domain"/>
    <property type="match status" value="1"/>
</dbReference>
<dbReference type="InterPro" id="IPR052021">
    <property type="entry name" value="Type-I_RS_S_subunit"/>
</dbReference>
<sequence>MDNTEESILRLGDICEIWSGHTARGRLEVSPEGGRLAVQLRDIQPDDDLAARPLQRYALDGLPERHVVRGGEVIFKSRGEPNVAAPVNTKLEEPIVVILPLVILRPKAGLTLPDYLAWAINQPRSQRYFDTEAQGTSMRMISKAVLEELDVPLPDIETQARIVAIHKLAKREGALLRDLADRREQLSSIILAERARAGRKKELFQ</sequence>
<gene>
    <name evidence="3" type="ORF">CVM52_04920</name>
</gene>
<dbReference type="GO" id="GO:0009307">
    <property type="term" value="P:DNA restriction-modification system"/>
    <property type="evidence" value="ECO:0007669"/>
    <property type="project" value="UniProtKB-KW"/>
</dbReference>
<protein>
    <recommendedName>
        <fullName evidence="5">Restriction endonuclease subunit S</fullName>
    </recommendedName>
</protein>
<dbReference type="PANTHER" id="PTHR30408:SF12">
    <property type="entry name" value="TYPE I RESTRICTION ENZYME MJAVIII SPECIFICITY SUBUNIT"/>
    <property type="match status" value="1"/>
</dbReference>
<dbReference type="GO" id="GO:0003677">
    <property type="term" value="F:DNA binding"/>
    <property type="evidence" value="ECO:0007669"/>
    <property type="project" value="UniProtKB-KW"/>
</dbReference>
<name>A0A2M8J4Y2_9RHOB</name>
<keyword evidence="2" id="KW-0238">DNA-binding</keyword>
<evidence type="ECO:0000313" key="3">
    <source>
        <dbReference type="EMBL" id="PJE37842.1"/>
    </source>
</evidence>
<dbReference type="OrthoDB" id="5465337at2"/>
<dbReference type="EMBL" id="PGTB01000008">
    <property type="protein sequence ID" value="PJE37842.1"/>
    <property type="molecule type" value="Genomic_DNA"/>
</dbReference>
<dbReference type="Proteomes" id="UP000231553">
    <property type="component" value="Unassembled WGS sequence"/>
</dbReference>
<organism evidence="3 4">
    <name type="scientific">Pseudooceanicola lipolyticus</name>
    <dbReference type="NCBI Taxonomy" id="2029104"/>
    <lineage>
        <taxon>Bacteria</taxon>
        <taxon>Pseudomonadati</taxon>
        <taxon>Pseudomonadota</taxon>
        <taxon>Alphaproteobacteria</taxon>
        <taxon>Rhodobacterales</taxon>
        <taxon>Paracoccaceae</taxon>
        <taxon>Pseudooceanicola</taxon>
    </lineage>
</organism>
<dbReference type="PANTHER" id="PTHR30408">
    <property type="entry name" value="TYPE-1 RESTRICTION ENZYME ECOKI SPECIFICITY PROTEIN"/>
    <property type="match status" value="1"/>
</dbReference>
<evidence type="ECO:0000256" key="1">
    <source>
        <dbReference type="ARBA" id="ARBA00022747"/>
    </source>
</evidence>
<dbReference type="RefSeq" id="WP_100161454.1">
    <property type="nucleotide sequence ID" value="NZ_PGTB01000008.1"/>
</dbReference>
<evidence type="ECO:0000256" key="2">
    <source>
        <dbReference type="ARBA" id="ARBA00023125"/>
    </source>
</evidence>
<proteinExistence type="predicted"/>
<keyword evidence="1" id="KW-0680">Restriction system</keyword>
<dbReference type="AlphaFoldDB" id="A0A2M8J4Y2"/>
<evidence type="ECO:0000313" key="4">
    <source>
        <dbReference type="Proteomes" id="UP000231553"/>
    </source>
</evidence>
<reference evidence="3 4" key="1">
    <citation type="journal article" date="2018" name="Int. J. Syst. Evol. Microbiol.">
        <title>Pseudooceanicola lipolyticus sp. nov., a marine alphaproteobacterium, reclassification of Oceanicola flagellatus as Pseudooceanicola flagellatus comb. nov. and emended description of the genus Pseudooceanicola.</title>
        <authorList>
            <person name="Huang M.-M."/>
            <person name="Guo L.-L."/>
            <person name="Wu Y.-H."/>
            <person name="Lai Q.-L."/>
            <person name="Shao Z.-Z."/>
            <person name="Wang C.-S."/>
            <person name="Wu M."/>
            <person name="Xu X.-W."/>
        </authorList>
    </citation>
    <scope>NUCLEOTIDE SEQUENCE [LARGE SCALE GENOMIC DNA]</scope>
    <source>
        <strain evidence="3 4">157</strain>
    </source>
</reference>
<dbReference type="Gene3D" id="3.90.220.20">
    <property type="entry name" value="DNA methylase specificity domains"/>
    <property type="match status" value="1"/>
</dbReference>
<comment type="caution">
    <text evidence="3">The sequence shown here is derived from an EMBL/GenBank/DDBJ whole genome shotgun (WGS) entry which is preliminary data.</text>
</comment>